<feature type="domain" description="K Homology" evidence="4">
    <location>
        <begin position="383"/>
        <end position="458"/>
    </location>
</feature>
<dbReference type="SMART" id="SM00322">
    <property type="entry name" value="KH"/>
    <property type="match status" value="4"/>
</dbReference>
<dbReference type="GO" id="GO:0003723">
    <property type="term" value="F:RNA binding"/>
    <property type="evidence" value="ECO:0007669"/>
    <property type="project" value="UniProtKB-UniRule"/>
</dbReference>
<evidence type="ECO:0000256" key="2">
    <source>
        <dbReference type="PROSITE-ProRule" id="PRU00117"/>
    </source>
</evidence>
<organism evidence="5 6">
    <name type="scientific">Carnegiea gigantea</name>
    <dbReference type="NCBI Taxonomy" id="171969"/>
    <lineage>
        <taxon>Eukaryota</taxon>
        <taxon>Viridiplantae</taxon>
        <taxon>Streptophyta</taxon>
        <taxon>Embryophyta</taxon>
        <taxon>Tracheophyta</taxon>
        <taxon>Spermatophyta</taxon>
        <taxon>Magnoliopsida</taxon>
        <taxon>eudicotyledons</taxon>
        <taxon>Gunneridae</taxon>
        <taxon>Pentapetalae</taxon>
        <taxon>Caryophyllales</taxon>
        <taxon>Cactineae</taxon>
        <taxon>Cactaceae</taxon>
        <taxon>Cactoideae</taxon>
        <taxon>Echinocereeae</taxon>
        <taxon>Carnegiea</taxon>
    </lineage>
</organism>
<feature type="region of interest" description="Disordered" evidence="3">
    <location>
        <begin position="504"/>
        <end position="524"/>
    </location>
</feature>
<evidence type="ECO:0000259" key="4">
    <source>
        <dbReference type="SMART" id="SM00322"/>
    </source>
</evidence>
<dbReference type="PROSITE" id="PS50084">
    <property type="entry name" value="KH_TYPE_1"/>
    <property type="match status" value="4"/>
</dbReference>
<feature type="compositionally biased region" description="Basic residues" evidence="3">
    <location>
        <begin position="17"/>
        <end position="26"/>
    </location>
</feature>
<dbReference type="Pfam" id="PF00013">
    <property type="entry name" value="KH_1"/>
    <property type="match status" value="4"/>
</dbReference>
<reference evidence="5" key="1">
    <citation type="submission" date="2022-04" db="EMBL/GenBank/DDBJ databases">
        <title>Carnegiea gigantea Genome sequencing and assembly v2.</title>
        <authorList>
            <person name="Copetti D."/>
            <person name="Sanderson M.J."/>
            <person name="Burquez A."/>
            <person name="Wojciechowski M.F."/>
        </authorList>
    </citation>
    <scope>NUCLEOTIDE SEQUENCE</scope>
    <source>
        <strain evidence="5">SGP5-SGP5p</strain>
        <tissue evidence="5">Aerial part</tissue>
    </source>
</reference>
<evidence type="ECO:0000313" key="6">
    <source>
        <dbReference type="Proteomes" id="UP001153076"/>
    </source>
</evidence>
<protein>
    <recommendedName>
        <fullName evidence="4">K Homology domain-containing protein</fullName>
    </recommendedName>
</protein>
<evidence type="ECO:0000313" key="5">
    <source>
        <dbReference type="EMBL" id="KAJ8442504.1"/>
    </source>
</evidence>
<comment type="caution">
    <text evidence="5">The sequence shown here is derived from an EMBL/GenBank/DDBJ whole genome shotgun (WGS) entry which is preliminary data.</text>
</comment>
<dbReference type="EMBL" id="JAKOGI010000140">
    <property type="protein sequence ID" value="KAJ8442504.1"/>
    <property type="molecule type" value="Genomic_DNA"/>
</dbReference>
<feature type="domain" description="K Homology" evidence="4">
    <location>
        <begin position="301"/>
        <end position="374"/>
    </location>
</feature>
<feature type="region of interest" description="Disordered" evidence="3">
    <location>
        <begin position="1"/>
        <end position="30"/>
    </location>
</feature>
<feature type="domain" description="K Homology" evidence="4">
    <location>
        <begin position="147"/>
        <end position="222"/>
    </location>
</feature>
<dbReference type="SUPFAM" id="SSF54791">
    <property type="entry name" value="Eukaryotic type KH-domain (KH-domain type I)"/>
    <property type="match status" value="4"/>
</dbReference>
<gene>
    <name evidence="5" type="ORF">Cgig2_022387</name>
</gene>
<sequence length="574" mass="62237">MEGDRRAVLRSRSSTQFKKKGANKKGKWGDFGEEFRENMQVPNPSDTVYRILCPSRKIGSVIGKGGGIIKALREKSRSKITVSNSIPGSDERVIMIYSPPDKPSKKESDEESMPPHCPAQDALMKVHDRIIEEDLSVGAEGDEDKDIVVTARLLVPNSMVGCLLGKGGDVIQRLRSETGASIRVLPAEHLPTCALGTDELVQIQGKSMVVKKALYEVSTLLHENPRKEKALNVALPFRAPGFPLGGPPVGNMPLSRNALWSPRDPAHMPPPPWAEDYAGHPGFMPGGFDDGLTRPGVEPSGEFSIKILCSASKIGGVIGKGGINVRQLEQETGTSIHVEDPSASSEERIIRVSAFETLRNPRSQTIDAILLLQNKVSEVSEKGTITTRLLVPSSKVGCLLGQGGSIINEMRRRTQADIRVYSKDEKPEFASEDEELVQVSGSFAVAKDAMGEIASRLRARCLRDGSTGAESAPPRPVHGYGPLGNFPRGGPPIPGPIGVGSSVSYDGVKKRGRDDTVEEEFGKDETEEFFRVRYQIPNSPVEVRYPSSGIGSTRGGTYSDTPELLRRDNLLSDQ</sequence>
<dbReference type="OrthoDB" id="442947at2759"/>
<feature type="compositionally biased region" description="Basic and acidic residues" evidence="3">
    <location>
        <begin position="563"/>
        <end position="574"/>
    </location>
</feature>
<dbReference type="InterPro" id="IPR004088">
    <property type="entry name" value="KH_dom_type_1"/>
</dbReference>
<proteinExistence type="predicted"/>
<dbReference type="CDD" id="cd22460">
    <property type="entry name" value="KH-I_PEPPER_rpt2_like"/>
    <property type="match status" value="2"/>
</dbReference>
<dbReference type="InterPro" id="IPR004087">
    <property type="entry name" value="KH_dom"/>
</dbReference>
<dbReference type="PANTHER" id="PTHR10288">
    <property type="entry name" value="KH DOMAIN CONTAINING RNA BINDING PROTEIN"/>
    <property type="match status" value="1"/>
</dbReference>
<dbReference type="CDD" id="cd22459">
    <property type="entry name" value="KH-I_PEPPER_rpt1_like"/>
    <property type="match status" value="1"/>
</dbReference>
<dbReference type="AlphaFoldDB" id="A0A9Q1KFE4"/>
<dbReference type="InterPro" id="IPR036612">
    <property type="entry name" value="KH_dom_type_1_sf"/>
</dbReference>
<dbReference type="Proteomes" id="UP001153076">
    <property type="component" value="Unassembled WGS sequence"/>
</dbReference>
<keyword evidence="1" id="KW-0677">Repeat</keyword>
<feature type="compositionally biased region" description="Polar residues" evidence="3">
    <location>
        <begin position="549"/>
        <end position="560"/>
    </location>
</feature>
<keyword evidence="2" id="KW-0694">RNA-binding</keyword>
<accession>A0A9Q1KFE4</accession>
<evidence type="ECO:0000256" key="1">
    <source>
        <dbReference type="ARBA" id="ARBA00022737"/>
    </source>
</evidence>
<keyword evidence="6" id="KW-1185">Reference proteome</keyword>
<feature type="domain" description="K Homology" evidence="4">
    <location>
        <begin position="45"/>
        <end position="115"/>
    </location>
</feature>
<dbReference type="Gene3D" id="3.30.310.210">
    <property type="match status" value="2"/>
</dbReference>
<evidence type="ECO:0000256" key="3">
    <source>
        <dbReference type="SAM" id="MobiDB-lite"/>
    </source>
</evidence>
<name>A0A9Q1KFE4_9CARY</name>
<feature type="region of interest" description="Disordered" evidence="3">
    <location>
        <begin position="544"/>
        <end position="574"/>
    </location>
</feature>